<name>A0A0A9A2T7_ARUDO</name>
<organism evidence="1">
    <name type="scientific">Arundo donax</name>
    <name type="common">Giant reed</name>
    <name type="synonym">Donax arundinaceus</name>
    <dbReference type="NCBI Taxonomy" id="35708"/>
    <lineage>
        <taxon>Eukaryota</taxon>
        <taxon>Viridiplantae</taxon>
        <taxon>Streptophyta</taxon>
        <taxon>Embryophyta</taxon>
        <taxon>Tracheophyta</taxon>
        <taxon>Spermatophyta</taxon>
        <taxon>Magnoliopsida</taxon>
        <taxon>Liliopsida</taxon>
        <taxon>Poales</taxon>
        <taxon>Poaceae</taxon>
        <taxon>PACMAD clade</taxon>
        <taxon>Arundinoideae</taxon>
        <taxon>Arundineae</taxon>
        <taxon>Arundo</taxon>
    </lineage>
</organism>
<proteinExistence type="predicted"/>
<sequence>MVKRCTVGPQGYESKELKDVNRVPVETVADNAPAAMLQQVGRNLLPWVLIVAPSE</sequence>
<protein>
    <submittedName>
        <fullName evidence="1">Uncharacterized protein</fullName>
    </submittedName>
</protein>
<dbReference type="AlphaFoldDB" id="A0A0A9A2T7"/>
<dbReference type="EMBL" id="GBRH01251941">
    <property type="protein sequence ID" value="JAD45954.1"/>
    <property type="molecule type" value="Transcribed_RNA"/>
</dbReference>
<accession>A0A0A9A2T7</accession>
<reference evidence="1" key="1">
    <citation type="submission" date="2014-09" db="EMBL/GenBank/DDBJ databases">
        <authorList>
            <person name="Magalhaes I.L.F."/>
            <person name="Oliveira U."/>
            <person name="Santos F.R."/>
            <person name="Vidigal T.H.D.A."/>
            <person name="Brescovit A.D."/>
            <person name="Santos A.J."/>
        </authorList>
    </citation>
    <scope>NUCLEOTIDE SEQUENCE</scope>
    <source>
        <tissue evidence="1">Shoot tissue taken approximately 20 cm above the soil surface</tissue>
    </source>
</reference>
<reference evidence="1" key="2">
    <citation type="journal article" date="2015" name="Data Brief">
        <title>Shoot transcriptome of the giant reed, Arundo donax.</title>
        <authorList>
            <person name="Barrero R.A."/>
            <person name="Guerrero F.D."/>
            <person name="Moolhuijzen P."/>
            <person name="Goolsby J.A."/>
            <person name="Tidwell J."/>
            <person name="Bellgard S.E."/>
            <person name="Bellgard M.I."/>
        </authorList>
    </citation>
    <scope>NUCLEOTIDE SEQUENCE</scope>
    <source>
        <tissue evidence="1">Shoot tissue taken approximately 20 cm above the soil surface</tissue>
    </source>
</reference>
<evidence type="ECO:0000313" key="1">
    <source>
        <dbReference type="EMBL" id="JAD45954.1"/>
    </source>
</evidence>